<proteinExistence type="predicted"/>
<evidence type="ECO:0000256" key="1">
    <source>
        <dbReference type="SAM" id="SignalP"/>
    </source>
</evidence>
<evidence type="ECO:0000313" key="3">
    <source>
        <dbReference type="Proteomes" id="UP000308768"/>
    </source>
</evidence>
<feature type="signal peptide" evidence="1">
    <location>
        <begin position="1"/>
        <end position="17"/>
    </location>
</feature>
<organism evidence="2 3">
    <name type="scientific">Cryomyces minteri</name>
    <dbReference type="NCBI Taxonomy" id="331657"/>
    <lineage>
        <taxon>Eukaryota</taxon>
        <taxon>Fungi</taxon>
        <taxon>Dikarya</taxon>
        <taxon>Ascomycota</taxon>
        <taxon>Pezizomycotina</taxon>
        <taxon>Dothideomycetes</taxon>
        <taxon>Dothideomycetes incertae sedis</taxon>
        <taxon>Cryomyces</taxon>
    </lineage>
</organism>
<evidence type="ECO:0000313" key="2">
    <source>
        <dbReference type="EMBL" id="TKA81776.1"/>
    </source>
</evidence>
<feature type="chain" id="PRO_5020673845" evidence="1">
    <location>
        <begin position="18"/>
        <end position="86"/>
    </location>
</feature>
<dbReference type="Proteomes" id="UP000308768">
    <property type="component" value="Unassembled WGS sequence"/>
</dbReference>
<reference evidence="2 3" key="1">
    <citation type="submission" date="2017-03" db="EMBL/GenBank/DDBJ databases">
        <title>Genomes of endolithic fungi from Antarctica.</title>
        <authorList>
            <person name="Coleine C."/>
            <person name="Masonjones S."/>
            <person name="Stajich J.E."/>
        </authorList>
    </citation>
    <scope>NUCLEOTIDE SEQUENCE [LARGE SCALE GENOMIC DNA]</scope>
    <source>
        <strain evidence="2 3">CCFEE 5187</strain>
    </source>
</reference>
<sequence>MSFNSITLALLPTGWTAAKLGAAEQLAVYYKNRTGRYTITHYSGSIVCFLPLQNITTTHTQLIEAAAAVDLSNLLPADADPSLLAG</sequence>
<accession>A0A4U0XZB0</accession>
<protein>
    <submittedName>
        <fullName evidence="2">Uncharacterized protein</fullName>
    </submittedName>
</protein>
<comment type="caution">
    <text evidence="2">The sequence shown here is derived from an EMBL/GenBank/DDBJ whole genome shotgun (WGS) entry which is preliminary data.</text>
</comment>
<dbReference type="AlphaFoldDB" id="A0A4U0XZB0"/>
<keyword evidence="1" id="KW-0732">Signal</keyword>
<name>A0A4U0XZB0_9PEZI</name>
<keyword evidence="3" id="KW-1185">Reference proteome</keyword>
<dbReference type="EMBL" id="NAJN01000015">
    <property type="protein sequence ID" value="TKA81776.1"/>
    <property type="molecule type" value="Genomic_DNA"/>
</dbReference>
<dbReference type="OrthoDB" id="269227at2759"/>
<gene>
    <name evidence="2" type="ORF">B0A49_00648</name>
</gene>
<dbReference type="STRING" id="331657.A0A4U0XZB0"/>